<sequence length="514" mass="60982">MYNGIGLQTPRGSGTNGYIQNNKFLVKARPARTERQEFQEGQGTGGVTRKANKEILEHDRKRQIELKLMVLEEALVEQGYTDEEVLEQVESARKVLESADDVEEDRHVSNDSVRLSETQTHQVAARKEKKLDILKAALRLEDVKEGEAFDRELQEQRKQERLIAREEKEKEWIQKQLDLKKEQELKEREARHKERQERKMKEREEKEKRKQKEHEEKEKRKQKELEQKEQEQLEAERLGAERKRREEATKLLEEAEAKKRAELYQREKERSQARHKEDRSINEGKITRRGDTKRPREDRKESDRNIERKEYRRALHADAGKNLDGKYFSSSDDERLEKDEAKSRRVEKNAYSKKYEKSYASEERKKSTREAHDKTENKLLPERDSGVSGKQSSKGQNLQDRRQFQRHDEKERHKRALSESDSDVPRKYSLRIEHSEIRKHEMSDAGGSREIYQEKSENESGSPLKHSTRGEIQEERREREKYARRKDVKDAADTARGGLERRRLENSSSSGDEW</sequence>
<protein>
    <submittedName>
        <fullName evidence="1">Uncharacterized protein</fullName>
    </submittedName>
</protein>
<evidence type="ECO:0000313" key="2">
    <source>
        <dbReference type="Proteomes" id="UP001162992"/>
    </source>
</evidence>
<accession>A0ACC2C075</accession>
<proteinExistence type="predicted"/>
<name>A0ACC2C075_DIPCM</name>
<keyword evidence="2" id="KW-1185">Reference proteome</keyword>
<gene>
    <name evidence="1" type="ORF">O6H91_12G032300</name>
</gene>
<dbReference type="EMBL" id="CM055103">
    <property type="protein sequence ID" value="KAJ7535414.1"/>
    <property type="molecule type" value="Genomic_DNA"/>
</dbReference>
<organism evidence="1 2">
    <name type="scientific">Diphasiastrum complanatum</name>
    <name type="common">Issler's clubmoss</name>
    <name type="synonym">Lycopodium complanatum</name>
    <dbReference type="NCBI Taxonomy" id="34168"/>
    <lineage>
        <taxon>Eukaryota</taxon>
        <taxon>Viridiplantae</taxon>
        <taxon>Streptophyta</taxon>
        <taxon>Embryophyta</taxon>
        <taxon>Tracheophyta</taxon>
        <taxon>Lycopodiopsida</taxon>
        <taxon>Lycopodiales</taxon>
        <taxon>Lycopodiaceae</taxon>
        <taxon>Lycopodioideae</taxon>
        <taxon>Diphasiastrum</taxon>
    </lineage>
</organism>
<evidence type="ECO:0000313" key="1">
    <source>
        <dbReference type="EMBL" id="KAJ7535414.1"/>
    </source>
</evidence>
<comment type="caution">
    <text evidence="1">The sequence shown here is derived from an EMBL/GenBank/DDBJ whole genome shotgun (WGS) entry which is preliminary data.</text>
</comment>
<reference evidence="2" key="1">
    <citation type="journal article" date="2024" name="Proc. Natl. Acad. Sci. U.S.A.">
        <title>Extraordinary preservation of gene collinearity over three hundred million years revealed in homosporous lycophytes.</title>
        <authorList>
            <person name="Li C."/>
            <person name="Wickell D."/>
            <person name="Kuo L.Y."/>
            <person name="Chen X."/>
            <person name="Nie B."/>
            <person name="Liao X."/>
            <person name="Peng D."/>
            <person name="Ji J."/>
            <person name="Jenkins J."/>
            <person name="Williams M."/>
            <person name="Shu S."/>
            <person name="Plott C."/>
            <person name="Barry K."/>
            <person name="Rajasekar S."/>
            <person name="Grimwood J."/>
            <person name="Han X."/>
            <person name="Sun S."/>
            <person name="Hou Z."/>
            <person name="He W."/>
            <person name="Dai G."/>
            <person name="Sun C."/>
            <person name="Schmutz J."/>
            <person name="Leebens-Mack J.H."/>
            <person name="Li F.W."/>
            <person name="Wang L."/>
        </authorList>
    </citation>
    <scope>NUCLEOTIDE SEQUENCE [LARGE SCALE GENOMIC DNA]</scope>
    <source>
        <strain evidence="2">cv. PW_Plant_1</strain>
    </source>
</reference>
<dbReference type="Proteomes" id="UP001162992">
    <property type="component" value="Chromosome 12"/>
</dbReference>